<comment type="function">
    <text evidence="1 2">DNA-dependent RNA polymerase catalyzes the transcription of DNA into RNA using the four ribonucleoside triphosphates as substrates. Specific core component of RNA polymerase III which synthesizes small RNAs, such as 5S rRNA and tRNAs.</text>
</comment>
<evidence type="ECO:0000313" key="5">
    <source>
        <dbReference type="Proteomes" id="UP001220961"/>
    </source>
</evidence>
<dbReference type="AlphaFoldDB" id="A0AAF0E683"/>
<sequence>MIDEEDRREWEGAQDGTDDLRLGLKRTVGALSGTDKRSKRHAHSDVSTARTDVEIDLDVWLRVHYDYFHIQIRNEVIVSAVSNKYNAATGEVMRLMLQADHAGLARCEKDERSRPISLTTLSHRIPSGMKIQRGLDRRSLMGDENRTPTPVELLAEYVAILSHHDNISSSVRNFRFLAPFGSSTTVSAGGTARVATSFTVEYVNILKQLQLQMVRNMVVNRFGAIAGRIFSILVEKGKLEEKHSLLEAITVAEARVLRDAFILQHFST</sequence>
<dbReference type="Proteomes" id="UP001220961">
    <property type="component" value="Chromosome 2"/>
</dbReference>
<dbReference type="GO" id="GO:0003697">
    <property type="term" value="F:single-stranded DNA binding"/>
    <property type="evidence" value="ECO:0007669"/>
    <property type="project" value="UniProtKB-UniRule"/>
</dbReference>
<name>A0AAF0E683_9BASI</name>
<evidence type="ECO:0000313" key="4">
    <source>
        <dbReference type="EMBL" id="WFD19115.1"/>
    </source>
</evidence>
<evidence type="ECO:0000256" key="1">
    <source>
        <dbReference type="ARBA" id="ARBA00025127"/>
    </source>
</evidence>
<dbReference type="EMBL" id="CP119909">
    <property type="protein sequence ID" value="WFD19115.1"/>
    <property type="molecule type" value="Genomic_DNA"/>
</dbReference>
<dbReference type="InterPro" id="IPR039748">
    <property type="entry name" value="RPC3"/>
</dbReference>
<dbReference type="InterPro" id="IPR036388">
    <property type="entry name" value="WH-like_DNA-bd_sf"/>
</dbReference>
<feature type="domain" description="RNA polymerase III Rpc82 C -terminal" evidence="3">
    <location>
        <begin position="37"/>
        <end position="164"/>
    </location>
</feature>
<evidence type="ECO:0000256" key="2">
    <source>
        <dbReference type="RuleBase" id="RU367076"/>
    </source>
</evidence>
<gene>
    <name evidence="4" type="primary">RPC82</name>
    <name evidence="4" type="ORF">MCAP1_001337</name>
</gene>
<comment type="similarity">
    <text evidence="2">Belongs to the RNA polymerase beta chain family.</text>
</comment>
<dbReference type="PANTHER" id="PTHR12949">
    <property type="entry name" value="RNA POLYMERASE III DNA DIRECTED -RELATED"/>
    <property type="match status" value="1"/>
</dbReference>
<dbReference type="Gene3D" id="1.10.10.10">
    <property type="entry name" value="Winged helix-like DNA-binding domain superfamily/Winged helix DNA-binding domain"/>
    <property type="match status" value="2"/>
</dbReference>
<keyword evidence="5" id="KW-1185">Reference proteome</keyword>
<dbReference type="Pfam" id="PF05645">
    <property type="entry name" value="RNA_pol_Rpc82"/>
    <property type="match status" value="1"/>
</dbReference>
<dbReference type="GO" id="GO:0006351">
    <property type="term" value="P:DNA-templated transcription"/>
    <property type="evidence" value="ECO:0007669"/>
    <property type="project" value="InterPro"/>
</dbReference>
<keyword evidence="2" id="KW-0240">DNA-directed RNA polymerase</keyword>
<dbReference type="InterPro" id="IPR008806">
    <property type="entry name" value="RNA_pol_III_Rpc82_C"/>
</dbReference>
<accession>A0AAF0E683</accession>
<evidence type="ECO:0000259" key="3">
    <source>
        <dbReference type="Pfam" id="PF05645"/>
    </source>
</evidence>
<organism evidence="4 5">
    <name type="scientific">Malassezia caprae</name>
    <dbReference type="NCBI Taxonomy" id="1381934"/>
    <lineage>
        <taxon>Eukaryota</taxon>
        <taxon>Fungi</taxon>
        <taxon>Dikarya</taxon>
        <taxon>Basidiomycota</taxon>
        <taxon>Ustilaginomycotina</taxon>
        <taxon>Malasseziomycetes</taxon>
        <taxon>Malasseziales</taxon>
        <taxon>Malasseziaceae</taxon>
        <taxon>Malassezia</taxon>
    </lineage>
</organism>
<reference evidence="4" key="1">
    <citation type="submission" date="2023-03" db="EMBL/GenBank/DDBJ databases">
        <title>Mating type loci evolution in Malassezia.</title>
        <authorList>
            <person name="Coelho M.A."/>
        </authorList>
    </citation>
    <scope>NUCLEOTIDE SEQUENCE</scope>
    <source>
        <strain evidence="4">CBS 10434</strain>
    </source>
</reference>
<keyword evidence="2" id="KW-0539">Nucleus</keyword>
<protein>
    <recommendedName>
        <fullName evidence="2">DNA-directed RNA polymerase III subunit RPC3</fullName>
        <shortName evidence="2">RNA polymerase III subunit C3</shortName>
    </recommendedName>
</protein>
<comment type="subcellular location">
    <subcellularLocation>
        <location evidence="2">Nucleus</location>
    </subcellularLocation>
</comment>
<keyword evidence="2" id="KW-0804">Transcription</keyword>
<dbReference type="GO" id="GO:0005666">
    <property type="term" value="C:RNA polymerase III complex"/>
    <property type="evidence" value="ECO:0007669"/>
    <property type="project" value="UniProtKB-UniRule"/>
</dbReference>
<proteinExistence type="inferred from homology"/>
<comment type="subunit">
    <text evidence="2">Component of the RNA polymerase III (Pol III) complex consisting of 17 subunits.</text>
</comment>
<dbReference type="PANTHER" id="PTHR12949:SF0">
    <property type="entry name" value="DNA-DIRECTED RNA POLYMERASE III SUBUNIT RPC3"/>
    <property type="match status" value="1"/>
</dbReference>